<evidence type="ECO:0000313" key="3">
    <source>
        <dbReference type="Proteomes" id="UP000799441"/>
    </source>
</evidence>
<gene>
    <name evidence="2" type="ORF">K431DRAFT_315906</name>
</gene>
<name>A0A9P4PYE7_9PEZI</name>
<organism evidence="2 3">
    <name type="scientific">Polychaeton citri CBS 116435</name>
    <dbReference type="NCBI Taxonomy" id="1314669"/>
    <lineage>
        <taxon>Eukaryota</taxon>
        <taxon>Fungi</taxon>
        <taxon>Dikarya</taxon>
        <taxon>Ascomycota</taxon>
        <taxon>Pezizomycotina</taxon>
        <taxon>Dothideomycetes</taxon>
        <taxon>Dothideomycetidae</taxon>
        <taxon>Capnodiales</taxon>
        <taxon>Capnodiaceae</taxon>
        <taxon>Polychaeton</taxon>
    </lineage>
</organism>
<keyword evidence="3" id="KW-1185">Reference proteome</keyword>
<dbReference type="AlphaFoldDB" id="A0A9P4PYE7"/>
<proteinExistence type="predicted"/>
<dbReference type="EMBL" id="MU003848">
    <property type="protein sequence ID" value="KAF2717242.1"/>
    <property type="molecule type" value="Genomic_DNA"/>
</dbReference>
<evidence type="ECO:0000313" key="2">
    <source>
        <dbReference type="EMBL" id="KAF2717242.1"/>
    </source>
</evidence>
<feature type="compositionally biased region" description="Acidic residues" evidence="1">
    <location>
        <begin position="269"/>
        <end position="280"/>
    </location>
</feature>
<feature type="region of interest" description="Disordered" evidence="1">
    <location>
        <begin position="242"/>
        <end position="280"/>
    </location>
</feature>
<accession>A0A9P4PYE7</accession>
<comment type="caution">
    <text evidence="2">The sequence shown here is derived from an EMBL/GenBank/DDBJ whole genome shotgun (WGS) entry which is preliminary data.</text>
</comment>
<protein>
    <submittedName>
        <fullName evidence="2">Uncharacterized protein</fullName>
    </submittedName>
</protein>
<sequence length="280" mass="31832">MVSNNDEASWKPAVDAVRKYYTFLANDLGAIPSNCVVEPPQGGWPGITQDSLAGLEKTEAVIELLRHLPYIERSECFNTQVAFGTSAIDYREIGKFKVAKGKRFQFIPAGNEEFPPHVVVLTDEGEDYYGSLLLLDTEKGTATDHQPQAPRKKGVPDLETTPEIWRYSETSPVAELLASWEQKFRSLEWTGDPFNVEGGMMLRYDRATDEVRQIYRDHGWPDNFRRRECLSALQEWNRTIADRLSQPGNKLHEITRQPPGPHDNQNGSDGEDDYDEENEN</sequence>
<dbReference type="OrthoDB" id="5343383at2759"/>
<dbReference type="Proteomes" id="UP000799441">
    <property type="component" value="Unassembled WGS sequence"/>
</dbReference>
<reference evidence="2" key="1">
    <citation type="journal article" date="2020" name="Stud. Mycol.">
        <title>101 Dothideomycetes genomes: a test case for predicting lifestyles and emergence of pathogens.</title>
        <authorList>
            <person name="Haridas S."/>
            <person name="Albert R."/>
            <person name="Binder M."/>
            <person name="Bloem J."/>
            <person name="Labutti K."/>
            <person name="Salamov A."/>
            <person name="Andreopoulos B."/>
            <person name="Baker S."/>
            <person name="Barry K."/>
            <person name="Bills G."/>
            <person name="Bluhm B."/>
            <person name="Cannon C."/>
            <person name="Castanera R."/>
            <person name="Culley D."/>
            <person name="Daum C."/>
            <person name="Ezra D."/>
            <person name="Gonzalez J."/>
            <person name="Henrissat B."/>
            <person name="Kuo A."/>
            <person name="Liang C."/>
            <person name="Lipzen A."/>
            <person name="Lutzoni F."/>
            <person name="Magnuson J."/>
            <person name="Mondo S."/>
            <person name="Nolan M."/>
            <person name="Ohm R."/>
            <person name="Pangilinan J."/>
            <person name="Park H.-J."/>
            <person name="Ramirez L."/>
            <person name="Alfaro M."/>
            <person name="Sun H."/>
            <person name="Tritt A."/>
            <person name="Yoshinaga Y."/>
            <person name="Zwiers L.-H."/>
            <person name="Turgeon B."/>
            <person name="Goodwin S."/>
            <person name="Spatafora J."/>
            <person name="Crous P."/>
            <person name="Grigoriev I."/>
        </authorList>
    </citation>
    <scope>NUCLEOTIDE SEQUENCE</scope>
    <source>
        <strain evidence="2">CBS 116435</strain>
    </source>
</reference>
<evidence type="ECO:0000256" key="1">
    <source>
        <dbReference type="SAM" id="MobiDB-lite"/>
    </source>
</evidence>